<accession>A0ABV4C0Q3</accession>
<name>A0ABV4C0Q3_9MYCO</name>
<proteinExistence type="predicted"/>
<dbReference type="SMART" id="SM01012">
    <property type="entry name" value="ANTAR"/>
    <property type="match status" value="1"/>
</dbReference>
<dbReference type="Proteomes" id="UP001564760">
    <property type="component" value="Unassembled WGS sequence"/>
</dbReference>
<sequence length="95" mass="10296">MMANWIPAQTSYGPHSGRILDTARGILIGLRRCRSDVAFDELHSAAHRHRVPVFALAWALVHLAGGGEKTSSFMDAQSAARQEWGQLFAVAAAIP</sequence>
<dbReference type="InterPro" id="IPR036388">
    <property type="entry name" value="WH-like_DNA-bd_sf"/>
</dbReference>
<comment type="caution">
    <text evidence="2">The sequence shown here is derived from an EMBL/GenBank/DDBJ whole genome shotgun (WGS) entry which is preliminary data.</text>
</comment>
<evidence type="ECO:0000259" key="1">
    <source>
        <dbReference type="SMART" id="SM01012"/>
    </source>
</evidence>
<dbReference type="PIRSF" id="PIRSF010636">
    <property type="entry name" value="ANTAR_solo"/>
    <property type="match status" value="1"/>
</dbReference>
<dbReference type="Gene3D" id="1.10.10.10">
    <property type="entry name" value="Winged helix-like DNA-binding domain superfamily/Winged helix DNA-binding domain"/>
    <property type="match status" value="1"/>
</dbReference>
<protein>
    <submittedName>
        <fullName evidence="2">ANTAR domain-containing protein</fullName>
    </submittedName>
</protein>
<dbReference type="RefSeq" id="WP_369738481.1">
    <property type="nucleotide sequence ID" value="NZ_JBGEDP010000001.1"/>
</dbReference>
<organism evidence="2 3">
    <name type="scientific">Mycobacterium servetii</name>
    <dbReference type="NCBI Taxonomy" id="3237418"/>
    <lineage>
        <taxon>Bacteria</taxon>
        <taxon>Bacillati</taxon>
        <taxon>Actinomycetota</taxon>
        <taxon>Actinomycetes</taxon>
        <taxon>Mycobacteriales</taxon>
        <taxon>Mycobacteriaceae</taxon>
        <taxon>Mycobacterium</taxon>
    </lineage>
</organism>
<keyword evidence="3" id="KW-1185">Reference proteome</keyword>
<dbReference type="EMBL" id="JBGEDP010000001">
    <property type="protein sequence ID" value="MEY8016070.1"/>
    <property type="molecule type" value="Genomic_DNA"/>
</dbReference>
<dbReference type="InterPro" id="IPR005561">
    <property type="entry name" value="ANTAR"/>
</dbReference>
<dbReference type="Pfam" id="PF03861">
    <property type="entry name" value="ANTAR"/>
    <property type="match status" value="1"/>
</dbReference>
<gene>
    <name evidence="2" type="ORF">AB8998_14180</name>
</gene>
<evidence type="ECO:0000313" key="2">
    <source>
        <dbReference type="EMBL" id="MEY8016070.1"/>
    </source>
</evidence>
<evidence type="ECO:0000313" key="3">
    <source>
        <dbReference type="Proteomes" id="UP001564760"/>
    </source>
</evidence>
<feature type="domain" description="ANTAR" evidence="1">
    <location>
        <begin position="6"/>
        <end position="61"/>
    </location>
</feature>
<reference evidence="2 3" key="1">
    <citation type="submission" date="2024-08" db="EMBL/GenBank/DDBJ databases">
        <title>Mycobacterium servetensis sp. nov., a novel rapid-growing mycobacterial species recovered from a human patient in Zaragoza, Spain.</title>
        <authorList>
            <person name="Tristancho-Baro A.I."/>
            <person name="Buenestado-Serrano S."/>
            <person name="Garcia De Viedma D."/>
            <person name="Milagro-Beamonte A."/>
            <person name="Burillo N."/>
            <person name="Sanz S."/>
            <person name="Lopez-Calleja A.I."/>
            <person name="Penas-Utrilla D."/>
            <person name="Guardingo M."/>
            <person name="Garcia M.J."/>
            <person name="Vinuelas-Bayon J."/>
        </authorList>
    </citation>
    <scope>NUCLEOTIDE SEQUENCE [LARGE SCALE GENOMIC DNA]</scope>
    <source>
        <strain evidence="3">HUMS_12744610</strain>
    </source>
</reference>
<dbReference type="InterPro" id="IPR024189">
    <property type="entry name" value="ANTAR_transcrpt_antiterm_reg"/>
</dbReference>